<dbReference type="InterPro" id="IPR058240">
    <property type="entry name" value="rSAM_sf"/>
</dbReference>
<keyword evidence="4" id="KW-0479">Metal-binding</keyword>
<keyword evidence="5" id="KW-0408">Iron</keyword>
<evidence type="ECO:0000256" key="6">
    <source>
        <dbReference type="ARBA" id="ARBA00023014"/>
    </source>
</evidence>
<keyword evidence="3" id="KW-0949">S-adenosyl-L-methionine</keyword>
<feature type="domain" description="Radical SAM core" evidence="7">
    <location>
        <begin position="1"/>
        <end position="235"/>
    </location>
</feature>
<dbReference type="SFLD" id="SFLDG01072">
    <property type="entry name" value="dehydrogenase_like"/>
    <property type="match status" value="1"/>
</dbReference>
<gene>
    <name evidence="8" type="ORF">DFR75_10442</name>
</gene>
<dbReference type="GO" id="GO:0016491">
    <property type="term" value="F:oxidoreductase activity"/>
    <property type="evidence" value="ECO:0007669"/>
    <property type="project" value="InterPro"/>
</dbReference>
<dbReference type="Gene3D" id="3.20.20.70">
    <property type="entry name" value="Aldolase class I"/>
    <property type="match status" value="1"/>
</dbReference>
<evidence type="ECO:0000259" key="7">
    <source>
        <dbReference type="PROSITE" id="PS51918"/>
    </source>
</evidence>
<dbReference type="InterPro" id="IPR000385">
    <property type="entry name" value="MoaA_NifB_PqqE_Fe-S-bd_CS"/>
</dbReference>
<evidence type="ECO:0000313" key="8">
    <source>
        <dbReference type="EMBL" id="TDP37692.1"/>
    </source>
</evidence>
<name>A0A4V3CPE8_NOCIG</name>
<keyword evidence="6" id="KW-0411">Iron-sulfur</keyword>
<proteinExistence type="predicted"/>
<evidence type="ECO:0000313" key="9">
    <source>
        <dbReference type="Proteomes" id="UP000295087"/>
    </source>
</evidence>
<dbReference type="PANTHER" id="PTHR43273">
    <property type="entry name" value="ANAEROBIC SULFATASE-MATURATING ENZYME HOMOLOG ASLB-RELATED"/>
    <property type="match status" value="1"/>
</dbReference>
<keyword evidence="9" id="KW-1185">Reference proteome</keyword>
<comment type="caution">
    <text evidence="8">The sequence shown here is derived from an EMBL/GenBank/DDBJ whole genome shotgun (WGS) entry which is preliminary data.</text>
</comment>
<dbReference type="GO" id="GO:0046872">
    <property type="term" value="F:metal ion binding"/>
    <property type="evidence" value="ECO:0007669"/>
    <property type="project" value="UniProtKB-KW"/>
</dbReference>
<evidence type="ECO:0000256" key="5">
    <source>
        <dbReference type="ARBA" id="ARBA00023004"/>
    </source>
</evidence>
<evidence type="ECO:0000256" key="4">
    <source>
        <dbReference type="ARBA" id="ARBA00022723"/>
    </source>
</evidence>
<protein>
    <recommendedName>
        <fullName evidence="7">Radical SAM core domain-containing protein</fullName>
    </recommendedName>
</protein>
<dbReference type="PROSITE" id="PS01305">
    <property type="entry name" value="MOAA_NIFB_PQQE"/>
    <property type="match status" value="1"/>
</dbReference>
<dbReference type="SFLD" id="SFLDG01067">
    <property type="entry name" value="SPASM/twitch_domain_containing"/>
    <property type="match status" value="1"/>
</dbReference>
<keyword evidence="2" id="KW-0004">4Fe-4S</keyword>
<organism evidence="8 9">
    <name type="scientific">Nocardia ignorata</name>
    <dbReference type="NCBI Taxonomy" id="145285"/>
    <lineage>
        <taxon>Bacteria</taxon>
        <taxon>Bacillati</taxon>
        <taxon>Actinomycetota</taxon>
        <taxon>Actinomycetes</taxon>
        <taxon>Mycobacteriales</taxon>
        <taxon>Nocardiaceae</taxon>
        <taxon>Nocardia</taxon>
    </lineage>
</organism>
<dbReference type="Proteomes" id="UP000295087">
    <property type="component" value="Unassembled WGS sequence"/>
</dbReference>
<sequence length="370" mass="40895">MSFDTFVWKIASRCNLDCSYCYVYNLGDDSWKSQPKLMSERVAAKAAGRVLEHALERGLTGVVINFHGGEPFLGGTRHLRSLLKCITDVFQDTGIRVSTAIQTNGLLFTDEIGDLLAELGIGLYVSVDGPPETNDKNRLDLRGRPIGGRLDAALPNITGPRHRAIFAGFLSVVDVRSNPREVVDYLSAHQPPMIDFLLPLNNHDRVPAEGVAAYGDWLCTAFDYWLDQQSQVRVRTFDDIILRLMGEGAVNSDSEYLVVETDGSLELDDTLKTAYAGAAKLDMNIFAHSLAQVAELSSVQAMRNDLVLLCDSCRACNVVNVCRGGHVSHRYSEENGLRNPSVYCAALQQLIVHVWRRLVRETNTTISPPV</sequence>
<dbReference type="EMBL" id="SNXK01000004">
    <property type="protein sequence ID" value="TDP37692.1"/>
    <property type="molecule type" value="Genomic_DNA"/>
</dbReference>
<evidence type="ECO:0000256" key="3">
    <source>
        <dbReference type="ARBA" id="ARBA00022691"/>
    </source>
</evidence>
<dbReference type="InterPro" id="IPR007197">
    <property type="entry name" value="rSAM"/>
</dbReference>
<dbReference type="SFLD" id="SFLDS00029">
    <property type="entry name" value="Radical_SAM"/>
    <property type="match status" value="1"/>
</dbReference>
<dbReference type="Pfam" id="PF04055">
    <property type="entry name" value="Radical_SAM"/>
    <property type="match status" value="1"/>
</dbReference>
<dbReference type="GO" id="GO:0051539">
    <property type="term" value="F:4 iron, 4 sulfur cluster binding"/>
    <property type="evidence" value="ECO:0007669"/>
    <property type="project" value="UniProtKB-KW"/>
</dbReference>
<dbReference type="RefSeq" id="WP_067488405.1">
    <property type="nucleotide sequence ID" value="NZ_SNXK01000004.1"/>
</dbReference>
<dbReference type="SUPFAM" id="SSF102114">
    <property type="entry name" value="Radical SAM enzymes"/>
    <property type="match status" value="1"/>
</dbReference>
<dbReference type="SFLD" id="SFLDG01386">
    <property type="entry name" value="main_SPASM_domain-containing"/>
    <property type="match status" value="1"/>
</dbReference>
<dbReference type="AlphaFoldDB" id="A0A4V3CPE8"/>
<reference evidence="8 9" key="1">
    <citation type="submission" date="2019-03" db="EMBL/GenBank/DDBJ databases">
        <title>Genomic Encyclopedia of Type Strains, Phase IV (KMG-IV): sequencing the most valuable type-strain genomes for metagenomic binning, comparative biology and taxonomic classification.</title>
        <authorList>
            <person name="Goeker M."/>
        </authorList>
    </citation>
    <scope>NUCLEOTIDE SEQUENCE [LARGE SCALE GENOMIC DNA]</scope>
    <source>
        <strain evidence="8 9">DSM 44496</strain>
    </source>
</reference>
<accession>A0A4V3CPE8</accession>
<dbReference type="InterPro" id="IPR013785">
    <property type="entry name" value="Aldolase_TIM"/>
</dbReference>
<dbReference type="PANTHER" id="PTHR43273:SF8">
    <property type="entry name" value="RADICAL SAM DOMAIN PROTEIN"/>
    <property type="match status" value="1"/>
</dbReference>
<dbReference type="PROSITE" id="PS51918">
    <property type="entry name" value="RADICAL_SAM"/>
    <property type="match status" value="1"/>
</dbReference>
<evidence type="ECO:0000256" key="2">
    <source>
        <dbReference type="ARBA" id="ARBA00022485"/>
    </source>
</evidence>
<dbReference type="InterPro" id="IPR023867">
    <property type="entry name" value="Sulphatase_maturase_rSAM"/>
</dbReference>
<evidence type="ECO:0000256" key="1">
    <source>
        <dbReference type="ARBA" id="ARBA00001966"/>
    </source>
</evidence>
<dbReference type="CDD" id="cd01335">
    <property type="entry name" value="Radical_SAM"/>
    <property type="match status" value="1"/>
</dbReference>
<comment type="cofactor">
    <cofactor evidence="1">
        <name>[4Fe-4S] cluster</name>
        <dbReference type="ChEBI" id="CHEBI:49883"/>
    </cofactor>
</comment>